<protein>
    <submittedName>
        <fullName evidence="2">Uncharacterized protein</fullName>
    </submittedName>
</protein>
<sequence>MIPPKPEYAPFQAPQKVSMSTGKRVAICAVGVVGAIVLLKVAVGVTAAVAGPGVVPEHDATQQVTGLSCSFDDPEYIGGVPSHFYLCTVDVNNTEKTTRAFWISLQCQNFGYVQEAPTRDRYEVEPGEQVVSLLGQWQPWQVSARQCKVVSATSAPVEP</sequence>
<accession>A0A1E5PXC1</accession>
<keyword evidence="1" id="KW-0472">Membrane</keyword>
<dbReference type="AlphaFoldDB" id="A0A1E5PXC1"/>
<evidence type="ECO:0000256" key="1">
    <source>
        <dbReference type="SAM" id="Phobius"/>
    </source>
</evidence>
<dbReference type="EMBL" id="MEHK01000001">
    <property type="protein sequence ID" value="OEJ34175.1"/>
    <property type="molecule type" value="Genomic_DNA"/>
</dbReference>
<keyword evidence="1" id="KW-1133">Transmembrane helix</keyword>
<reference evidence="2 3" key="1">
    <citation type="submission" date="2016-08" db="EMBL/GenBank/DDBJ databases">
        <title>The complete genome of Streptomyces subrutilus 10-1-1.</title>
        <authorList>
            <person name="Chen X."/>
        </authorList>
    </citation>
    <scope>NUCLEOTIDE SEQUENCE [LARGE SCALE GENOMIC DNA]</scope>
    <source>
        <strain evidence="2 3">10-1-1</strain>
    </source>
</reference>
<proteinExistence type="predicted"/>
<evidence type="ECO:0000313" key="3">
    <source>
        <dbReference type="Proteomes" id="UP000095705"/>
    </source>
</evidence>
<feature type="transmembrane region" description="Helical" evidence="1">
    <location>
        <begin position="25"/>
        <end position="50"/>
    </location>
</feature>
<organism evidence="2 3">
    <name type="scientific">Streptomyces subrutilus</name>
    <dbReference type="NCBI Taxonomy" id="36818"/>
    <lineage>
        <taxon>Bacteria</taxon>
        <taxon>Bacillati</taxon>
        <taxon>Actinomycetota</taxon>
        <taxon>Actinomycetes</taxon>
        <taxon>Kitasatosporales</taxon>
        <taxon>Streptomycetaceae</taxon>
        <taxon>Streptomyces</taxon>
    </lineage>
</organism>
<keyword evidence="3" id="KW-1185">Reference proteome</keyword>
<evidence type="ECO:0000313" key="2">
    <source>
        <dbReference type="EMBL" id="OEJ34175.1"/>
    </source>
</evidence>
<gene>
    <name evidence="2" type="ORF">BGK67_25095</name>
</gene>
<dbReference type="Proteomes" id="UP000095705">
    <property type="component" value="Unassembled WGS sequence"/>
</dbReference>
<comment type="caution">
    <text evidence="2">The sequence shown here is derived from an EMBL/GenBank/DDBJ whole genome shotgun (WGS) entry which is preliminary data.</text>
</comment>
<name>A0A1E5PXC1_9ACTN</name>
<keyword evidence="1" id="KW-0812">Transmembrane</keyword>